<reference evidence="1 2" key="1">
    <citation type="submission" date="2015-11" db="EMBL/GenBank/DDBJ databases">
        <title>Description and complete genome sequence of a novel strain predominating in hypersaline microbial mats and representing a new family of the Bacteriodetes phylum.</title>
        <authorList>
            <person name="Spring S."/>
            <person name="Bunk B."/>
            <person name="Sproer C."/>
            <person name="Klenk H.-P."/>
        </authorList>
    </citation>
    <scope>NUCLEOTIDE SEQUENCE [LARGE SCALE GENOMIC DNA]</scope>
    <source>
        <strain evidence="1 2">L21-Spi-D4</strain>
    </source>
</reference>
<gene>
    <name evidence="1" type="ORF">L21SP5_03630</name>
</gene>
<sequence>MKLISSTPNGQIFACPCQKIVHLEFGNLLLNLSFNELESFKEYVHSIDYRFYLAKNRNAQNRRKLLLHCGLNGNFLALNASEFLELKQLLSLKPQKQELKLEHLLTENINLN</sequence>
<evidence type="ECO:0000313" key="2">
    <source>
        <dbReference type="Proteomes" id="UP000064893"/>
    </source>
</evidence>
<proteinExistence type="predicted"/>
<dbReference type="KEGG" id="blq:L21SP5_03630"/>
<dbReference type="InterPro" id="IPR046508">
    <property type="entry name" value="DUF6686"/>
</dbReference>
<dbReference type="AlphaFoldDB" id="A0A0S2I4G4"/>
<dbReference type="Pfam" id="PF20391">
    <property type="entry name" value="DUF6686"/>
    <property type="match status" value="1"/>
</dbReference>
<organism evidence="1 2">
    <name type="scientific">Salinivirga cyanobacteriivorans</name>
    <dbReference type="NCBI Taxonomy" id="1307839"/>
    <lineage>
        <taxon>Bacteria</taxon>
        <taxon>Pseudomonadati</taxon>
        <taxon>Bacteroidota</taxon>
        <taxon>Bacteroidia</taxon>
        <taxon>Bacteroidales</taxon>
        <taxon>Salinivirgaceae</taxon>
        <taxon>Salinivirga</taxon>
    </lineage>
</organism>
<dbReference type="STRING" id="1307839.L21SP5_03630"/>
<evidence type="ECO:0000313" key="1">
    <source>
        <dbReference type="EMBL" id="ALO17231.1"/>
    </source>
</evidence>
<dbReference type="EMBL" id="CP013118">
    <property type="protein sequence ID" value="ALO17231.1"/>
    <property type="molecule type" value="Genomic_DNA"/>
</dbReference>
<accession>A0A0S2I4G4</accession>
<keyword evidence="2" id="KW-1185">Reference proteome</keyword>
<dbReference type="RefSeq" id="WP_057954533.1">
    <property type="nucleotide sequence ID" value="NZ_CP013118.1"/>
</dbReference>
<protein>
    <submittedName>
        <fullName evidence="1">Uncharacterized protein</fullName>
    </submittedName>
</protein>
<dbReference type="Proteomes" id="UP000064893">
    <property type="component" value="Chromosome"/>
</dbReference>
<dbReference type="OrthoDB" id="1121808at2"/>
<name>A0A0S2I4G4_9BACT</name>